<proteinExistence type="predicted"/>
<evidence type="ECO:0000313" key="2">
    <source>
        <dbReference type="Proteomes" id="UP000054721"/>
    </source>
</evidence>
<feature type="non-terminal residue" evidence="1">
    <location>
        <position position="1"/>
    </location>
</feature>
<evidence type="ECO:0000313" key="1">
    <source>
        <dbReference type="EMBL" id="KRZ46958.1"/>
    </source>
</evidence>
<keyword evidence="2" id="KW-1185">Reference proteome</keyword>
<organism evidence="1 2">
    <name type="scientific">Trichinella nativa</name>
    <dbReference type="NCBI Taxonomy" id="6335"/>
    <lineage>
        <taxon>Eukaryota</taxon>
        <taxon>Metazoa</taxon>
        <taxon>Ecdysozoa</taxon>
        <taxon>Nematoda</taxon>
        <taxon>Enoplea</taxon>
        <taxon>Dorylaimia</taxon>
        <taxon>Trichinellida</taxon>
        <taxon>Trichinellidae</taxon>
        <taxon>Trichinella</taxon>
    </lineage>
</organism>
<reference evidence="1 2" key="1">
    <citation type="submission" date="2015-05" db="EMBL/GenBank/DDBJ databases">
        <title>Evolution of Trichinella species and genotypes.</title>
        <authorList>
            <person name="Korhonen P.K."/>
            <person name="Edoardo P."/>
            <person name="Giuseppe L.R."/>
            <person name="Gasser R.B."/>
        </authorList>
    </citation>
    <scope>NUCLEOTIDE SEQUENCE [LARGE SCALE GENOMIC DNA]</scope>
    <source>
        <strain evidence="1">ISS10</strain>
    </source>
</reference>
<accession>A0A0V1KIR8</accession>
<comment type="caution">
    <text evidence="1">The sequence shown here is derived from an EMBL/GenBank/DDBJ whole genome shotgun (WGS) entry which is preliminary data.</text>
</comment>
<gene>
    <name evidence="1" type="ORF">T02_1454</name>
</gene>
<name>A0A0V1KIR8_9BILA</name>
<dbReference type="AlphaFoldDB" id="A0A0V1KIR8"/>
<protein>
    <submittedName>
        <fullName evidence="1">Uncharacterized protein</fullName>
    </submittedName>
</protein>
<sequence>LAVALEHVIEGVKVGANAGRLEQPAAGTGGGRGETEAAVWVFSSVETGLHCKGAGSRVVASSSGGCVGFMAKRSLVGVQEEHMEGWE</sequence>
<dbReference type="Proteomes" id="UP000054721">
    <property type="component" value="Unassembled WGS sequence"/>
</dbReference>
<dbReference type="EMBL" id="JYDW01001701">
    <property type="protein sequence ID" value="KRZ46958.1"/>
    <property type="molecule type" value="Genomic_DNA"/>
</dbReference>